<keyword evidence="1" id="KW-0472">Membrane</keyword>
<dbReference type="SUPFAM" id="SSF103088">
    <property type="entry name" value="OmpA-like"/>
    <property type="match status" value="1"/>
</dbReference>
<feature type="coiled-coil region" evidence="2">
    <location>
        <begin position="101"/>
        <end position="128"/>
    </location>
</feature>
<keyword evidence="4" id="KW-0969">Cilium</keyword>
<keyword evidence="4" id="KW-0282">Flagellum</keyword>
<keyword evidence="2" id="KW-0175">Coiled coil</keyword>
<dbReference type="InterPro" id="IPR050330">
    <property type="entry name" value="Bact_OuterMem_StrucFunc"/>
</dbReference>
<protein>
    <submittedName>
        <fullName evidence="4">Flagellar motor protein</fullName>
    </submittedName>
</protein>
<dbReference type="GO" id="GO:0016020">
    <property type="term" value="C:membrane"/>
    <property type="evidence" value="ECO:0007669"/>
    <property type="project" value="UniProtKB-UniRule"/>
</dbReference>
<keyword evidence="5" id="KW-1185">Reference proteome</keyword>
<accession>G8R4K6</accession>
<dbReference type="CDD" id="cd07185">
    <property type="entry name" value="OmpA_C-like"/>
    <property type="match status" value="1"/>
</dbReference>
<organism evidence="4 5">
    <name type="scientific">Owenweeksia hongkongensis (strain DSM 17368 / CIP 108786 / JCM 12287 / NRRL B-23963 / UST20020801)</name>
    <dbReference type="NCBI Taxonomy" id="926562"/>
    <lineage>
        <taxon>Bacteria</taxon>
        <taxon>Pseudomonadati</taxon>
        <taxon>Bacteroidota</taxon>
        <taxon>Flavobacteriia</taxon>
        <taxon>Flavobacteriales</taxon>
        <taxon>Owenweeksiaceae</taxon>
        <taxon>Owenweeksia</taxon>
    </lineage>
</organism>
<feature type="domain" description="OmpA-like" evidence="3">
    <location>
        <begin position="140"/>
        <end position="262"/>
    </location>
</feature>
<dbReference type="HOGENOM" id="CLU_016890_14_0_10"/>
<proteinExistence type="predicted"/>
<keyword evidence="4" id="KW-0966">Cell projection</keyword>
<dbReference type="InterPro" id="IPR036737">
    <property type="entry name" value="OmpA-like_sf"/>
</dbReference>
<dbReference type="OrthoDB" id="9815217at2"/>
<dbReference type="RefSeq" id="WP_014201455.1">
    <property type="nucleotide sequence ID" value="NC_016599.1"/>
</dbReference>
<dbReference type="KEGG" id="oho:Oweho_1088"/>
<dbReference type="PANTHER" id="PTHR30329">
    <property type="entry name" value="STATOR ELEMENT OF FLAGELLAR MOTOR COMPLEX"/>
    <property type="match status" value="1"/>
</dbReference>
<dbReference type="PATRIC" id="fig|926562.3.peg.1104"/>
<dbReference type="PROSITE" id="PS51257">
    <property type="entry name" value="PROKAR_LIPOPROTEIN"/>
    <property type="match status" value="1"/>
</dbReference>
<evidence type="ECO:0000313" key="5">
    <source>
        <dbReference type="Proteomes" id="UP000005631"/>
    </source>
</evidence>
<dbReference type="STRING" id="926562.Oweho_1088"/>
<dbReference type="PROSITE" id="PS51123">
    <property type="entry name" value="OMPA_2"/>
    <property type="match status" value="1"/>
</dbReference>
<dbReference type="AlphaFoldDB" id="G8R4K6"/>
<feature type="coiled-coil region" evidence="2">
    <location>
        <begin position="48"/>
        <end position="75"/>
    </location>
</feature>
<reference evidence="4 5" key="1">
    <citation type="journal article" date="2012" name="Stand. Genomic Sci.">
        <title>Genome sequence of the orange-pigmented seawater bacterium Owenweeksia hongkongensis type strain (UST20020801(T)).</title>
        <authorList>
            <person name="Riedel T."/>
            <person name="Held B."/>
            <person name="Nolan M."/>
            <person name="Lucas S."/>
            <person name="Lapidus A."/>
            <person name="Tice H."/>
            <person name="Del Rio T.G."/>
            <person name="Cheng J.F."/>
            <person name="Han C."/>
            <person name="Tapia R."/>
            <person name="Goodwin L.A."/>
            <person name="Pitluck S."/>
            <person name="Liolios K."/>
            <person name="Mavromatis K."/>
            <person name="Pagani I."/>
            <person name="Ivanova N."/>
            <person name="Mikhailova N."/>
            <person name="Pati A."/>
            <person name="Chen A."/>
            <person name="Palaniappan K."/>
            <person name="Rohde M."/>
            <person name="Tindall B.J."/>
            <person name="Detter J.C."/>
            <person name="Goker M."/>
            <person name="Woyke T."/>
            <person name="Bristow J."/>
            <person name="Eisen J.A."/>
            <person name="Markowitz V."/>
            <person name="Hugenholtz P."/>
            <person name="Klenk H.P."/>
            <person name="Kyrpides N.C."/>
        </authorList>
    </citation>
    <scope>NUCLEOTIDE SEQUENCE</scope>
    <source>
        <strain evidence="5">DSM 17368 / JCM 12287 / NRRL B-23963</strain>
    </source>
</reference>
<sequence length="283" mass="31443">MRNRISQLGVALLLIAIATSCVGKKKYVASQKHVEKLQQDSAQFVSTVNSLKADLQRAETQYDQYKTKNENERAALLSQLEAQGTELSEKDQALQLRAQRLRALESRLEQQQQIVNNLRKTVEDALVNIDDEDLTVEVKNGKVYVSLSDKLLFPSGSAKLNKEGEEAIGKLAKVLQQNEKINIDVTGHTDSIPIKTAKYSDNWDLSTARATTITRLLTEEYNVPGARLTASGMSDFSPVATNSTKEGRAKNRRTEIILTPKLEELFKILDGTAKEPAQAEVTE</sequence>
<dbReference type="Proteomes" id="UP000005631">
    <property type="component" value="Chromosome"/>
</dbReference>
<evidence type="ECO:0000313" key="4">
    <source>
        <dbReference type="EMBL" id="AEV32095.1"/>
    </source>
</evidence>
<dbReference type="Gene3D" id="3.30.1330.60">
    <property type="entry name" value="OmpA-like domain"/>
    <property type="match status" value="1"/>
</dbReference>
<dbReference type="EMBL" id="CP003156">
    <property type="protein sequence ID" value="AEV32095.1"/>
    <property type="molecule type" value="Genomic_DNA"/>
</dbReference>
<dbReference type="Pfam" id="PF00691">
    <property type="entry name" value="OmpA"/>
    <property type="match status" value="1"/>
</dbReference>
<dbReference type="PANTHER" id="PTHR30329:SF21">
    <property type="entry name" value="LIPOPROTEIN YIAD-RELATED"/>
    <property type="match status" value="1"/>
</dbReference>
<evidence type="ECO:0000259" key="3">
    <source>
        <dbReference type="PROSITE" id="PS51123"/>
    </source>
</evidence>
<gene>
    <name evidence="4" type="ordered locus">Oweho_1088</name>
</gene>
<evidence type="ECO:0000256" key="2">
    <source>
        <dbReference type="SAM" id="Coils"/>
    </source>
</evidence>
<name>G8R4K6_OWEHD</name>
<evidence type="ECO:0000256" key="1">
    <source>
        <dbReference type="PROSITE-ProRule" id="PRU00473"/>
    </source>
</evidence>
<dbReference type="InterPro" id="IPR006665">
    <property type="entry name" value="OmpA-like"/>
</dbReference>
<dbReference type="eggNOG" id="COG1360">
    <property type="taxonomic scope" value="Bacteria"/>
</dbReference>